<evidence type="ECO:0000313" key="1">
    <source>
        <dbReference type="EMBL" id="QJA44250.1"/>
    </source>
</evidence>
<evidence type="ECO:0000313" key="3">
    <source>
        <dbReference type="EMBL" id="QJH94468.1"/>
    </source>
</evidence>
<dbReference type="Gene3D" id="3.30.420.10">
    <property type="entry name" value="Ribonuclease H-like superfamily/Ribonuclease H"/>
    <property type="match status" value="1"/>
</dbReference>
<name>A0A6H1ZAN6_9ZZZZ</name>
<evidence type="ECO:0000313" key="2">
    <source>
        <dbReference type="EMBL" id="QJA63347.1"/>
    </source>
</evidence>
<dbReference type="InterPro" id="IPR012337">
    <property type="entry name" value="RNaseH-like_sf"/>
</dbReference>
<reference evidence="1" key="1">
    <citation type="submission" date="2020-03" db="EMBL/GenBank/DDBJ databases">
        <title>The deep terrestrial virosphere.</title>
        <authorList>
            <person name="Holmfeldt K."/>
            <person name="Nilsson E."/>
            <person name="Simone D."/>
            <person name="Lopez-Fernandez M."/>
            <person name="Wu X."/>
            <person name="de Brujin I."/>
            <person name="Lundin D."/>
            <person name="Andersson A."/>
            <person name="Bertilsson S."/>
            <person name="Dopson M."/>
        </authorList>
    </citation>
    <scope>NUCLEOTIDE SEQUENCE</scope>
    <source>
        <strain evidence="2">MM415B00633</strain>
        <strain evidence="1">TM448A00090</strain>
        <strain evidence="3">TM448B00221</strain>
    </source>
</reference>
<proteinExistence type="predicted"/>
<gene>
    <name evidence="2" type="ORF">MM415B00633_0031</name>
    <name evidence="1" type="ORF">TM448A00090_0082</name>
    <name evidence="3" type="ORF">TM448B00221_0022</name>
</gene>
<dbReference type="EMBL" id="MT143974">
    <property type="protein sequence ID" value="QJA44250.1"/>
    <property type="molecule type" value="Genomic_DNA"/>
</dbReference>
<evidence type="ECO:0008006" key="4">
    <source>
        <dbReference type="Google" id="ProtNLM"/>
    </source>
</evidence>
<dbReference type="SUPFAM" id="SSF53098">
    <property type="entry name" value="Ribonuclease H-like"/>
    <property type="match status" value="1"/>
</dbReference>
<dbReference type="EMBL" id="MT144601">
    <property type="protein sequence ID" value="QJH94468.1"/>
    <property type="molecule type" value="Genomic_DNA"/>
</dbReference>
<dbReference type="EMBL" id="MT141495">
    <property type="protein sequence ID" value="QJA63347.1"/>
    <property type="molecule type" value="Genomic_DNA"/>
</dbReference>
<dbReference type="AlphaFoldDB" id="A0A6H1ZAN6"/>
<accession>A0A6H1ZAN6</accession>
<protein>
    <recommendedName>
        <fullName evidence="4">Holliday junction resolvase RuvC</fullName>
    </recommendedName>
</protein>
<dbReference type="GO" id="GO:0003676">
    <property type="term" value="F:nucleic acid binding"/>
    <property type="evidence" value="ECO:0007669"/>
    <property type="project" value="InterPro"/>
</dbReference>
<organism evidence="1">
    <name type="scientific">viral metagenome</name>
    <dbReference type="NCBI Taxonomy" id="1070528"/>
    <lineage>
        <taxon>unclassified sequences</taxon>
        <taxon>metagenomes</taxon>
        <taxon>organismal metagenomes</taxon>
    </lineage>
</organism>
<dbReference type="InterPro" id="IPR036397">
    <property type="entry name" value="RNaseH_sf"/>
</dbReference>
<sequence length="154" mass="16695">MKAYMGTDSGILALDLATKTGWCAKGASGIQTFDVKRGESPGMRFLRCRAWLNEMLGLLPGLKILYYEQAHHRGGYATEVGVGLVTEVKAFAAQHGLEVSPIHTATLKKWATGNGRASKEEMIKEAQARGYDPQDDNEADAMLLYEFAVADLGG</sequence>